<gene>
    <name evidence="8" type="ORF">S01H1_45353</name>
</gene>
<dbReference type="GO" id="GO:0003918">
    <property type="term" value="F:DNA topoisomerase type II (double strand cut, ATP-hydrolyzing) activity"/>
    <property type="evidence" value="ECO:0007669"/>
    <property type="project" value="UniProtKB-EC"/>
</dbReference>
<dbReference type="InterPro" id="IPR036890">
    <property type="entry name" value="HATPase_C_sf"/>
</dbReference>
<dbReference type="PANTHER" id="PTHR10169:SF38">
    <property type="entry name" value="DNA TOPOISOMERASE 2"/>
    <property type="match status" value="1"/>
</dbReference>
<accession>X0U3L9</accession>
<dbReference type="GO" id="GO:0000819">
    <property type="term" value="P:sister chromatid segregation"/>
    <property type="evidence" value="ECO:0007669"/>
    <property type="project" value="TreeGrafter"/>
</dbReference>
<evidence type="ECO:0000313" key="8">
    <source>
        <dbReference type="EMBL" id="GAG00155.1"/>
    </source>
</evidence>
<dbReference type="PANTHER" id="PTHR10169">
    <property type="entry name" value="DNA TOPOISOMERASE/GYRASE"/>
    <property type="match status" value="1"/>
</dbReference>
<dbReference type="SUPFAM" id="SSF55874">
    <property type="entry name" value="ATPase domain of HSP90 chaperone/DNA topoisomerase II/histidine kinase"/>
    <property type="match status" value="1"/>
</dbReference>
<feature type="domain" description="Histidine kinase/HSP90-like ATPase" evidence="7">
    <location>
        <begin position="58"/>
        <end position="166"/>
    </location>
</feature>
<comment type="cofactor">
    <cofactor evidence="2">
        <name>Mg(2+)</name>
        <dbReference type="ChEBI" id="CHEBI:18420"/>
    </cofactor>
</comment>
<name>X0U3L9_9ZZZZ</name>
<feature type="non-terminal residue" evidence="8">
    <location>
        <position position="192"/>
    </location>
</feature>
<evidence type="ECO:0000256" key="3">
    <source>
        <dbReference type="ARBA" id="ARBA00012895"/>
    </source>
</evidence>
<dbReference type="InterPro" id="IPR050634">
    <property type="entry name" value="DNA_Topoisomerase_II"/>
</dbReference>
<reference evidence="8" key="1">
    <citation type="journal article" date="2014" name="Front. Microbiol.">
        <title>High frequency of phylogenetically diverse reductive dehalogenase-homologous genes in deep subseafloor sedimentary metagenomes.</title>
        <authorList>
            <person name="Kawai M."/>
            <person name="Futagami T."/>
            <person name="Toyoda A."/>
            <person name="Takaki Y."/>
            <person name="Nishi S."/>
            <person name="Hori S."/>
            <person name="Arai W."/>
            <person name="Tsubouchi T."/>
            <person name="Morono Y."/>
            <person name="Uchiyama I."/>
            <person name="Ito T."/>
            <person name="Fujiyama A."/>
            <person name="Inagaki F."/>
            <person name="Takami H."/>
        </authorList>
    </citation>
    <scope>NUCLEOTIDE SEQUENCE</scope>
    <source>
        <strain evidence="8">Expedition CK06-06</strain>
    </source>
</reference>
<dbReference type="GO" id="GO:0005634">
    <property type="term" value="C:nucleus"/>
    <property type="evidence" value="ECO:0007669"/>
    <property type="project" value="TreeGrafter"/>
</dbReference>
<dbReference type="EMBL" id="BARS01028977">
    <property type="protein sequence ID" value="GAG00155.1"/>
    <property type="molecule type" value="Genomic_DNA"/>
</dbReference>
<evidence type="ECO:0000256" key="5">
    <source>
        <dbReference type="ARBA" id="ARBA00023125"/>
    </source>
</evidence>
<evidence type="ECO:0000259" key="7">
    <source>
        <dbReference type="Pfam" id="PF02518"/>
    </source>
</evidence>
<dbReference type="InterPro" id="IPR003594">
    <property type="entry name" value="HATPase_dom"/>
</dbReference>
<comment type="caution">
    <text evidence="8">The sequence shown here is derived from an EMBL/GenBank/DDBJ whole genome shotgun (WGS) entry which is preliminary data.</text>
</comment>
<keyword evidence="6" id="KW-0413">Isomerase</keyword>
<evidence type="ECO:0000256" key="4">
    <source>
        <dbReference type="ARBA" id="ARBA00023029"/>
    </source>
</evidence>
<dbReference type="EC" id="5.6.2.2" evidence="3"/>
<sequence length="192" mass="21975">MAESKIALAKTYQKKTDKQHVLDNPDTYTGSMEVTEYDTYVFDKVTSTIVPKKINVIPGLYKLFDEGIVNCRDHQVRQAQAMADCKPNTIPVSCIDISISDDGVITMMNDGNGIDVEKHPEYNIWIPEMIFGHLRTSTNYDKKQKKIVGGKNGFGFKLVLIWSTWGEIETVDHIRRLKYTQTFENNLNKIHE</sequence>
<evidence type="ECO:0000256" key="6">
    <source>
        <dbReference type="ARBA" id="ARBA00023235"/>
    </source>
</evidence>
<dbReference type="Gene3D" id="3.30.565.10">
    <property type="entry name" value="Histidine kinase-like ATPase, C-terminal domain"/>
    <property type="match status" value="1"/>
</dbReference>
<keyword evidence="5" id="KW-0238">DNA-binding</keyword>
<proteinExistence type="predicted"/>
<comment type="catalytic activity">
    <reaction evidence="1">
        <text>ATP-dependent breakage, passage and rejoining of double-stranded DNA.</text>
        <dbReference type="EC" id="5.6.2.2"/>
    </reaction>
</comment>
<dbReference type="GO" id="GO:0000712">
    <property type="term" value="P:resolution of meiotic recombination intermediates"/>
    <property type="evidence" value="ECO:0007669"/>
    <property type="project" value="TreeGrafter"/>
</dbReference>
<evidence type="ECO:0000256" key="1">
    <source>
        <dbReference type="ARBA" id="ARBA00000185"/>
    </source>
</evidence>
<organism evidence="8">
    <name type="scientific">marine sediment metagenome</name>
    <dbReference type="NCBI Taxonomy" id="412755"/>
    <lineage>
        <taxon>unclassified sequences</taxon>
        <taxon>metagenomes</taxon>
        <taxon>ecological metagenomes</taxon>
    </lineage>
</organism>
<dbReference type="GO" id="GO:0003677">
    <property type="term" value="F:DNA binding"/>
    <property type="evidence" value="ECO:0007669"/>
    <property type="project" value="UniProtKB-KW"/>
</dbReference>
<evidence type="ECO:0000256" key="2">
    <source>
        <dbReference type="ARBA" id="ARBA00001946"/>
    </source>
</evidence>
<dbReference type="AlphaFoldDB" id="X0U3L9"/>
<keyword evidence="4" id="KW-0799">Topoisomerase</keyword>
<dbReference type="Pfam" id="PF02518">
    <property type="entry name" value="HATPase_c"/>
    <property type="match status" value="1"/>
</dbReference>
<protein>
    <recommendedName>
        <fullName evidence="3">DNA topoisomerase (ATP-hydrolyzing)</fullName>
        <ecNumber evidence="3">5.6.2.2</ecNumber>
    </recommendedName>
</protein>